<proteinExistence type="inferred from homology"/>
<feature type="binding site" evidence="7">
    <location>
        <position position="7"/>
    </location>
    <ligand>
        <name>substrate</name>
    </ligand>
</feature>
<name>E0TCX0_PARBH</name>
<evidence type="ECO:0000313" key="11">
    <source>
        <dbReference type="Proteomes" id="UP000001302"/>
    </source>
</evidence>
<keyword evidence="6 8" id="KW-0378">Hydrolase</keyword>
<sequence>MSGLSTHILDLTCGQPAVGVAVSLFREETLLGADKTNEDGRCRSLLGERALTQGAYRLMFSVGDYFKEKDPDIVPFFDTVSIDFVVSDVSRHHHVPLLVTPHAYSTYRGS</sequence>
<dbReference type="SUPFAM" id="SSF49472">
    <property type="entry name" value="Transthyretin (synonym: prealbumin)"/>
    <property type="match status" value="1"/>
</dbReference>
<dbReference type="GO" id="GO:0006144">
    <property type="term" value="P:purine nucleobase metabolic process"/>
    <property type="evidence" value="ECO:0007669"/>
    <property type="project" value="UniProtKB-KW"/>
</dbReference>
<dbReference type="PANTHER" id="PTHR10395:SF7">
    <property type="entry name" value="5-HYDROXYISOURATE HYDROLASE"/>
    <property type="match status" value="1"/>
</dbReference>
<dbReference type="InterPro" id="IPR023416">
    <property type="entry name" value="Transthyretin/HIU_hydrolase_d"/>
</dbReference>
<evidence type="ECO:0000256" key="8">
    <source>
        <dbReference type="RuleBase" id="RU361270"/>
    </source>
</evidence>
<dbReference type="PRINTS" id="PR00189">
    <property type="entry name" value="TRNSTHYRETIN"/>
</dbReference>
<evidence type="ECO:0000313" key="10">
    <source>
        <dbReference type="EMBL" id="ADM10353.1"/>
    </source>
</evidence>
<evidence type="ECO:0000256" key="4">
    <source>
        <dbReference type="ARBA" id="ARBA00011881"/>
    </source>
</evidence>
<evidence type="ECO:0000256" key="3">
    <source>
        <dbReference type="ARBA" id="ARBA00009850"/>
    </source>
</evidence>
<evidence type="ECO:0000256" key="5">
    <source>
        <dbReference type="ARBA" id="ARBA00022631"/>
    </source>
</evidence>
<evidence type="ECO:0000259" key="9">
    <source>
        <dbReference type="Pfam" id="PF00576"/>
    </source>
</evidence>
<dbReference type="EMBL" id="CP002156">
    <property type="protein sequence ID" value="ADM10353.1"/>
    <property type="molecule type" value="Genomic_DNA"/>
</dbReference>
<evidence type="ECO:0000256" key="6">
    <source>
        <dbReference type="ARBA" id="ARBA00022801"/>
    </source>
</evidence>
<evidence type="ECO:0000256" key="7">
    <source>
        <dbReference type="PIRSR" id="PIRSR600895-51"/>
    </source>
</evidence>
<protein>
    <recommendedName>
        <fullName evidence="8">5-hydroxyisourate hydrolase</fullName>
        <shortName evidence="8">HIU hydrolase</shortName>
        <shortName evidence="8">HIUHase</shortName>
        <ecNumber evidence="8">3.5.2.17</ecNumber>
    </recommendedName>
</protein>
<dbReference type="NCBIfam" id="TIGR02962">
    <property type="entry name" value="hdxy_isourate"/>
    <property type="match status" value="1"/>
</dbReference>
<keyword evidence="11" id="KW-1185">Reference proteome</keyword>
<comment type="subunit">
    <text evidence="4 8">Homotetramer.</text>
</comment>
<organism evidence="10 11">
    <name type="scientific">Parvularcula bermudensis (strain ATCC BAA-594 / HTCC2503 / KCTC 12087)</name>
    <dbReference type="NCBI Taxonomy" id="314260"/>
    <lineage>
        <taxon>Bacteria</taxon>
        <taxon>Pseudomonadati</taxon>
        <taxon>Pseudomonadota</taxon>
        <taxon>Alphaproteobacteria</taxon>
        <taxon>Parvularculales</taxon>
        <taxon>Parvularculaceae</taxon>
        <taxon>Parvularcula</taxon>
    </lineage>
</organism>
<dbReference type="eggNOG" id="COG2351">
    <property type="taxonomic scope" value="Bacteria"/>
</dbReference>
<dbReference type="Pfam" id="PF00576">
    <property type="entry name" value="Transthyretin"/>
    <property type="match status" value="1"/>
</dbReference>
<dbReference type="Proteomes" id="UP000001302">
    <property type="component" value="Chromosome"/>
</dbReference>
<keyword evidence="5 8" id="KW-0659">Purine metabolism</keyword>
<accession>E0TCX0</accession>
<dbReference type="CDD" id="cd05822">
    <property type="entry name" value="TLP_HIUase"/>
    <property type="match status" value="1"/>
</dbReference>
<dbReference type="GO" id="GO:0033971">
    <property type="term" value="F:hydroxyisourate hydrolase activity"/>
    <property type="evidence" value="ECO:0007669"/>
    <property type="project" value="UniProtKB-EC"/>
</dbReference>
<dbReference type="PROSITE" id="PS00768">
    <property type="entry name" value="TRANSTHYRETIN_1"/>
    <property type="match status" value="1"/>
</dbReference>
<evidence type="ECO:0000256" key="2">
    <source>
        <dbReference type="ARBA" id="ARBA00002704"/>
    </source>
</evidence>
<gene>
    <name evidence="10" type="ordered locus">PB2503_11539</name>
</gene>
<dbReference type="EC" id="3.5.2.17" evidence="8"/>
<feature type="binding site" evidence="7">
    <location>
        <position position="107"/>
    </location>
    <ligand>
        <name>substrate</name>
    </ligand>
</feature>
<reference evidence="11" key="1">
    <citation type="submission" date="2010-08" db="EMBL/GenBank/DDBJ databases">
        <title>Genome sequence of Parvularcula bermudensis HTCC2503.</title>
        <authorList>
            <person name="Kang D.-M."/>
            <person name="Oh H.-M."/>
            <person name="Cho J.-C."/>
        </authorList>
    </citation>
    <scope>NUCLEOTIDE SEQUENCE [LARGE SCALE GENOMIC DNA]</scope>
    <source>
        <strain evidence="11">ATCC BAA-594 / HTCC2503 / KCTC 12087</strain>
    </source>
</reference>
<dbReference type="AlphaFoldDB" id="E0TCX0"/>
<evidence type="ECO:0000256" key="1">
    <source>
        <dbReference type="ARBA" id="ARBA00001043"/>
    </source>
</evidence>
<dbReference type="InterPro" id="IPR014306">
    <property type="entry name" value="Hydroxyisourate_hydrolase"/>
</dbReference>
<feature type="binding site" evidence="7">
    <location>
        <position position="41"/>
    </location>
    <ligand>
        <name>substrate</name>
    </ligand>
</feature>
<dbReference type="Gene3D" id="2.60.40.180">
    <property type="entry name" value="Transthyretin/hydroxyisourate hydrolase domain"/>
    <property type="match status" value="1"/>
</dbReference>
<feature type="domain" description="Transthyretin/hydroxyisourate hydrolase" evidence="9">
    <location>
        <begin position="4"/>
        <end position="109"/>
    </location>
</feature>
<dbReference type="InterPro" id="IPR036817">
    <property type="entry name" value="Transthyretin/HIU_hydrolase_sf"/>
</dbReference>
<comment type="catalytic activity">
    <reaction evidence="1 8">
        <text>5-hydroxyisourate + H2O = 5-hydroxy-2-oxo-4-ureido-2,5-dihydro-1H-imidazole-5-carboxylate + H(+)</text>
        <dbReference type="Rhea" id="RHEA:23736"/>
        <dbReference type="ChEBI" id="CHEBI:15377"/>
        <dbReference type="ChEBI" id="CHEBI:15378"/>
        <dbReference type="ChEBI" id="CHEBI:18072"/>
        <dbReference type="ChEBI" id="CHEBI:58639"/>
        <dbReference type="EC" id="3.5.2.17"/>
    </reaction>
</comment>
<dbReference type="InterPro" id="IPR023418">
    <property type="entry name" value="Thyroxine_BS"/>
</dbReference>
<dbReference type="PANTHER" id="PTHR10395">
    <property type="entry name" value="URICASE AND TRANSTHYRETIN-RELATED"/>
    <property type="match status" value="1"/>
</dbReference>
<dbReference type="KEGG" id="pbr:PB2503_11539"/>
<dbReference type="RefSeq" id="WP_013301327.1">
    <property type="nucleotide sequence ID" value="NC_014414.1"/>
</dbReference>
<comment type="function">
    <text evidence="2">Catalyzes the hydrolysis of 5-hydroxyisourate (HIU) to 2-oxo-4-hydroxy-4-carboxy-5-ureidoimidazoline (OHCU).</text>
</comment>
<dbReference type="OrthoDB" id="9792386at2"/>
<dbReference type="InterPro" id="IPR000895">
    <property type="entry name" value="Transthyretin/HIU_hydrolase"/>
</dbReference>
<dbReference type="STRING" id="314260.PB2503_11539"/>
<comment type="similarity">
    <text evidence="3 8">Belongs to the transthyretin family. 5-hydroxyisourate hydrolase subfamily.</text>
</comment>
<reference evidence="10 11" key="2">
    <citation type="journal article" date="2011" name="J. Bacteriol.">
        <title>Complete genome sequence of strain HTCC2503T of Parvularcula bermudensis, the type species of the order "Parvularculales" in the class Alphaproteobacteria.</title>
        <authorList>
            <person name="Oh H.M."/>
            <person name="Kang I."/>
            <person name="Vergin K.L."/>
            <person name="Kang D."/>
            <person name="Rhee K.H."/>
            <person name="Giovannoni S.J."/>
            <person name="Cho J.C."/>
        </authorList>
    </citation>
    <scope>NUCLEOTIDE SEQUENCE [LARGE SCALE GENOMIC DNA]</scope>
    <source>
        <strain evidence="11">ATCC BAA-594 / HTCC2503 / KCTC 12087</strain>
    </source>
</reference>
<dbReference type="HOGENOM" id="CLU_115536_1_0_5"/>